<dbReference type="Pfam" id="PF00067">
    <property type="entry name" value="p450"/>
    <property type="match status" value="1"/>
</dbReference>
<dbReference type="SUPFAM" id="SSF48264">
    <property type="entry name" value="Cytochrome P450"/>
    <property type="match status" value="1"/>
</dbReference>
<keyword evidence="2" id="KW-0560">Oxidoreductase</keyword>
<dbReference type="EMBL" id="QXFM01000145">
    <property type="protein sequence ID" value="RIV79850.1"/>
    <property type="molecule type" value="Genomic_DNA"/>
</dbReference>
<dbReference type="InterPro" id="IPR001128">
    <property type="entry name" value="Cyt_P450"/>
</dbReference>
<proteinExistence type="inferred from homology"/>
<dbReference type="Gene3D" id="1.10.630.10">
    <property type="entry name" value="Cytochrome P450"/>
    <property type="match status" value="1"/>
</dbReference>
<sequence length="416" mass="46682">MTFDAEALLAQATHEADRLPLEQIDVSLGERFQSQTVGPYFARLRRDDPVHWCPDSAYGPYWSITRYDNLIAVEKNFQDFSSAGNVIINDVPPEFDAPAFATADPPGHTAERAAVAPALGNRRIRALEDEIRHEIGAILDALPVGEPFDWVERVSVELTTWIVAALFDFPRDERHLLPYWAEVLVTSPEPGALVESWDQRAAVLDVYLARIMEMWRARTGGCGHDIISALANAPATCAMPQDPKHLIGTVTMIAGANEAARGALSGGVVAFDRFPQAWEKLRSEPSLIPNAAAEIVRWQSPIIHMRRTATRDTDLGGKLIRTGDKVVLWYWSANRDEVVFEDGDTFRVDRPNAQRHAGFGSGVHRCLGRRVADIELRLLWEEILPRFRRLRLCEPPERLASNFSSNYKRVMVIAER</sequence>
<keyword evidence="2" id="KW-0349">Heme</keyword>
<comment type="caution">
    <text evidence="3">The sequence shown here is derived from an EMBL/GenBank/DDBJ whole genome shotgun (WGS) entry which is preliminary data.</text>
</comment>
<gene>
    <name evidence="3" type="ORF">D2V17_20300</name>
</gene>
<dbReference type="OrthoDB" id="5522954at2"/>
<keyword evidence="2" id="KW-0408">Iron</keyword>
<dbReference type="PANTHER" id="PTHR46696:SF1">
    <property type="entry name" value="CYTOCHROME P450 YJIB-RELATED"/>
    <property type="match status" value="1"/>
</dbReference>
<comment type="similarity">
    <text evidence="1 2">Belongs to the cytochrome P450 family.</text>
</comment>
<dbReference type="PROSITE" id="PS00086">
    <property type="entry name" value="CYTOCHROME_P450"/>
    <property type="match status" value="1"/>
</dbReference>
<name>A0A3A1NXY1_9SPHN</name>
<organism evidence="3 4">
    <name type="scientific">Aurantiacibacter xanthus</name>
    <dbReference type="NCBI Taxonomy" id="1784712"/>
    <lineage>
        <taxon>Bacteria</taxon>
        <taxon>Pseudomonadati</taxon>
        <taxon>Pseudomonadota</taxon>
        <taxon>Alphaproteobacteria</taxon>
        <taxon>Sphingomonadales</taxon>
        <taxon>Erythrobacteraceae</taxon>
        <taxon>Aurantiacibacter</taxon>
    </lineage>
</organism>
<evidence type="ECO:0000256" key="1">
    <source>
        <dbReference type="ARBA" id="ARBA00010617"/>
    </source>
</evidence>
<dbReference type="InterPro" id="IPR036396">
    <property type="entry name" value="Cyt_P450_sf"/>
</dbReference>
<dbReference type="GO" id="GO:0020037">
    <property type="term" value="F:heme binding"/>
    <property type="evidence" value="ECO:0007669"/>
    <property type="project" value="InterPro"/>
</dbReference>
<keyword evidence="2" id="KW-0479">Metal-binding</keyword>
<keyword evidence="2" id="KW-0503">Monooxygenase</keyword>
<dbReference type="GO" id="GO:0005506">
    <property type="term" value="F:iron ion binding"/>
    <property type="evidence" value="ECO:0007669"/>
    <property type="project" value="InterPro"/>
</dbReference>
<reference evidence="3 4" key="1">
    <citation type="submission" date="2018-08" db="EMBL/GenBank/DDBJ databases">
        <title>Erythrobacter zhengii sp.nov., a bacterium isolated from deep-sea sediment.</title>
        <authorList>
            <person name="Fang C."/>
            <person name="Wu Y.-H."/>
            <person name="Sun C."/>
            <person name="Wang H."/>
            <person name="Cheng H."/>
            <person name="Meng F.-X."/>
            <person name="Wang C.-S."/>
            <person name="Xu X.-W."/>
        </authorList>
    </citation>
    <scope>NUCLEOTIDE SEQUENCE [LARGE SCALE GENOMIC DNA]</scope>
    <source>
        <strain evidence="3 4">CCTCC AB 2015396</strain>
    </source>
</reference>
<protein>
    <submittedName>
        <fullName evidence="3">Cytochrome P450</fullName>
    </submittedName>
</protein>
<evidence type="ECO:0000256" key="2">
    <source>
        <dbReference type="RuleBase" id="RU000461"/>
    </source>
</evidence>
<dbReference type="Proteomes" id="UP000265366">
    <property type="component" value="Unassembled WGS sequence"/>
</dbReference>
<dbReference type="AlphaFoldDB" id="A0A3A1NXY1"/>
<dbReference type="GO" id="GO:0004497">
    <property type="term" value="F:monooxygenase activity"/>
    <property type="evidence" value="ECO:0007669"/>
    <property type="project" value="UniProtKB-KW"/>
</dbReference>
<dbReference type="RefSeq" id="WP_119594958.1">
    <property type="nucleotide sequence ID" value="NZ_QXFM01000145.1"/>
</dbReference>
<evidence type="ECO:0000313" key="3">
    <source>
        <dbReference type="EMBL" id="RIV79850.1"/>
    </source>
</evidence>
<dbReference type="InterPro" id="IPR002397">
    <property type="entry name" value="Cyt_P450_B"/>
</dbReference>
<dbReference type="GO" id="GO:0016705">
    <property type="term" value="F:oxidoreductase activity, acting on paired donors, with incorporation or reduction of molecular oxygen"/>
    <property type="evidence" value="ECO:0007669"/>
    <property type="project" value="InterPro"/>
</dbReference>
<accession>A0A3A1NXY1</accession>
<evidence type="ECO:0000313" key="4">
    <source>
        <dbReference type="Proteomes" id="UP000265366"/>
    </source>
</evidence>
<dbReference type="PRINTS" id="PR00359">
    <property type="entry name" value="BP450"/>
</dbReference>
<dbReference type="InterPro" id="IPR017972">
    <property type="entry name" value="Cyt_P450_CS"/>
</dbReference>
<dbReference type="PANTHER" id="PTHR46696">
    <property type="entry name" value="P450, PUTATIVE (EUROFUNG)-RELATED"/>
    <property type="match status" value="1"/>
</dbReference>
<keyword evidence="4" id="KW-1185">Reference proteome</keyword>